<feature type="region of interest" description="Disordered" evidence="13">
    <location>
        <begin position="1303"/>
        <end position="1325"/>
    </location>
</feature>
<evidence type="ECO:0000256" key="6">
    <source>
        <dbReference type="ARBA" id="ARBA00022553"/>
    </source>
</evidence>
<dbReference type="VGNC" id="VGNC:13495">
    <property type="gene designation" value="WNK1"/>
</dbReference>
<evidence type="ECO:0000256" key="1">
    <source>
        <dbReference type="ARBA" id="ARBA00001946"/>
    </source>
</evidence>
<dbReference type="GO" id="GO:0005737">
    <property type="term" value="C:cytoplasm"/>
    <property type="evidence" value="ECO:0007669"/>
    <property type="project" value="UniProtKB-SubCell"/>
</dbReference>
<feature type="region of interest" description="Disordered" evidence="13">
    <location>
        <begin position="1579"/>
        <end position="1635"/>
    </location>
</feature>
<dbReference type="Proteomes" id="UP000002277">
    <property type="component" value="Chromosome 12"/>
</dbReference>
<dbReference type="Pfam" id="PF24889">
    <property type="entry name" value="CCTL2_WNK"/>
    <property type="match status" value="1"/>
</dbReference>
<proteinExistence type="predicted"/>
<dbReference type="GO" id="GO:0005524">
    <property type="term" value="F:ATP binding"/>
    <property type="evidence" value="ECO:0007669"/>
    <property type="project" value="UniProtKB-KW"/>
</dbReference>
<keyword evidence="9" id="KW-0418">Kinase</keyword>
<feature type="compositionally biased region" description="Basic residues" evidence="13">
    <location>
        <begin position="944"/>
        <end position="965"/>
    </location>
</feature>
<dbReference type="GO" id="GO:1904062">
    <property type="term" value="P:regulation of monoatomic cation transmembrane transport"/>
    <property type="evidence" value="ECO:0007669"/>
    <property type="project" value="UniProtKB-ARBA"/>
</dbReference>
<dbReference type="InterPro" id="IPR024678">
    <property type="entry name" value="Kinase_OSR1/WNK_CCT"/>
</dbReference>
<keyword evidence="5" id="KW-0723">Serine/threonine-protein kinase</keyword>
<feature type="compositionally biased region" description="Low complexity" evidence="13">
    <location>
        <begin position="1579"/>
        <end position="1591"/>
    </location>
</feature>
<evidence type="ECO:0000256" key="5">
    <source>
        <dbReference type="ARBA" id="ARBA00022527"/>
    </source>
</evidence>
<dbReference type="Gene3D" id="3.30.200.20">
    <property type="entry name" value="Phosphorylase Kinase, domain 1"/>
    <property type="match status" value="1"/>
</dbReference>
<reference evidence="15" key="3">
    <citation type="submission" date="2025-09" db="UniProtKB">
        <authorList>
            <consortium name="Ensembl"/>
        </authorList>
    </citation>
    <scope>IDENTIFICATION</scope>
</reference>
<evidence type="ECO:0000256" key="12">
    <source>
        <dbReference type="ARBA" id="ARBA00048679"/>
    </source>
</evidence>
<dbReference type="Bgee" id="ENSPTRG00000004513">
    <property type="expression patterns" value="Expressed in bone marrow and 21 other cell types or tissues"/>
</dbReference>
<feature type="compositionally biased region" description="Low complexity" evidence="13">
    <location>
        <begin position="1303"/>
        <end position="1313"/>
    </location>
</feature>
<feature type="compositionally biased region" description="Polar residues" evidence="13">
    <location>
        <begin position="1766"/>
        <end position="1779"/>
    </location>
</feature>
<feature type="compositionally biased region" description="Low complexity" evidence="13">
    <location>
        <begin position="888"/>
        <end position="923"/>
    </location>
</feature>
<protein>
    <recommendedName>
        <fullName evidence="3">non-specific serine/threonine protein kinase</fullName>
        <ecNumber evidence="3">2.7.11.1</ecNumber>
    </recommendedName>
</protein>
<sequence>MSGGAAEKQSSTPGSLFLSPPAPAPKNGSSSDSSVGEKLGAAAADAVTGRTEEYRRRRHTMDKDSRGAAATTTTTEHRFFRRSVICDSNATALELPGLPLSLPQPSIPAAVPQSAPPEPHREETVTATATSQVAQQPPAAAAPGEQAVAGPAPSTVPSSTSKDRPVSQPSLVGSKEEPPPARSGSGGGSAKEPQEERSQQQDDIEELETKAVGMSNDGRFLKFDIEIGRGSFKTVYKGLDTETTVEVAWCELQDRKLTKSERQRFKEEAEMLKGLQHPNIVRFYDSWESTVKGKKCIVLVTELMTSGTLKTYLKRFKVMKIKVLRSWCRQILKGLQFLHTRTPPIIHRDLKCDNIFITGPTGSVKIGDLGLATLKRASFAKSVIGTPEFMAPEMYEEKYDESVDVYAFGMCMLEMATSEYPYSECQNAAQIYRRVTSGVKPASFDKVAIPEVKEIIEGCIRQNKDERYSIKDLLNHAFFQEETGVRVELAEEDDGEKIAIKLWLRIEDIKKLKGKYKDNEAIEFSFDLERDVPEDVAQEMVESGYVCEGDHKTMAKAIKDRVSLIKRKREQRQLVREEQEKKRQEESSLKQQVEQSSASQTGIKQLPSASTGIPTASTTSASVSTQVEPEEPEADQHQQLQYQQPSISVLSDGTVDSGQGSSVFTESRVSSQQTVSYGSQHEQAHSTGTVPGHIPSTVQAQSQPHGVYPPSSVAQGQSQGQPSSSSLTGVSSSQPIQHPQQQGIQQTAPPQQTVQYSLSQTSTSSEATTAQPVSQPQAPQVLPQVSAGKQGFPPRLPPQYPGDSNIAPSSNVASVCIHSTVLSPPMPTEVLATHGYFPTVVQPYVESNLLVPMGGVGGQVQVSQPGGSLAQAPTTSSQQAVLESTQGVSQVAPAEPVAVAQPQPTQPTTLASSVDSAHSDVASGMSDGNENVPSSSGRHEGRTTKRHYRKSVRSRSRHEKTSRPKLRILNVSNKGDRVVECQLETHNRKMVTFKFDLDGDNPEEIATIMVNNDFILAIERESFVDQVREIIEKADEMLSEDVSVEPEGDQGLESLQGKDDYGFSGSQKLEGEFKQPTPASSMPQQIGIPTSSLTQVVHSAGRRFIVSPVPESRLRESKVFPSEITDTVAASTAQSPGMNLSHSASSLSLQQAFSELRRAQMTEGPNTAPPNFSHTGPTFPVVPPFLSSIAGVPTTAAATAPVPATSSPPNDISTSVIQSEVTGPTEEGIAGVASSTGVVTSGGLPIPPVSESPVLSSVVSSITVPAVVSISTTSPSLQVPTSTSESVVSSTALYPSVTVSATSASAGGSTATPGPKPPAVVSQQAAGSTTVGATLTSVSTTTSFPSTASQLSIQLSSSTSAPTLAETVVVSAHSLDKTSHSSTTGLAFSLSAPSSSSSPGAGVSSSISQPGGLHPLVIPSVIASTPILPQAAGPTSTPLLPQVPSIPPLVQPVANVPAVQQTLIHSQPQPALLPNQPHTHCPEIDSDTQPKAPGIDDIKTLEEKLRSLFSEHSSSGAQHASVSLETSLVIESTVTPGIPTTAVAPSKLLTSTTSTCLPPTNLPLGTVALPVTPVVTPGQVSTPVSTTTSGVKPGTAPSKPPLTKAPVLPVGTELPAGTLPSEQLPPFPGPSLTQSQQPLEDLDAQLRRTLSPEIITVTSAVGVNTYVFLIHVFVSVSQVKEGPVLATSSGAGVFKMGRFQVSVAADDAQKEGKNKSEDAKSVHFESSTSESSVLSSSSPESTLVKPEPNGITIPGISSDVPESAHKTTASEAKSDTGQPTKVGRFQVTTTANKVGRFSVSKTEDKITDTKKEGPVASPPFMDLEQAVLPAVIPKKEKPELSEPSHLNGPSSDPEAAFLSRDVDDGSGSPHSPHQLSSKSLPSQNLSQSLSNSFNSSYMSSDNESDIEDEDLKLELRRLRDKHLKEIQDLQSRQKHEIESLYTKLGKVPPAVIIPPAAPLSGRRRRPTKSKGSKSSRSSSLGNKSPQLSGNLSGQSAASVLHPQQTLHPPGNIPESGQNQLLQPLKPSPSSDNLYSAFTSDGAISVPSLSAPGQGTSSTNTVGATVNSQAAQAQPPAMTSSRKGTFTDDLHKLVDNWARDAMNLSGRRGSKGHMNYEGPGMARKFSAPGQLCISMTSNLGGSAPISAASATSLGHFTKSMCPPQQYGFPATPFGTQWSGTGGPAPQPLGQFQPVGTASLQNFNISNLQKSISNPPGSNLRTT</sequence>
<organism evidence="15 16">
    <name type="scientific">Pan troglodytes</name>
    <name type="common">Chimpanzee</name>
    <dbReference type="NCBI Taxonomy" id="9598"/>
    <lineage>
        <taxon>Eukaryota</taxon>
        <taxon>Metazoa</taxon>
        <taxon>Chordata</taxon>
        <taxon>Craniata</taxon>
        <taxon>Vertebrata</taxon>
        <taxon>Euteleostomi</taxon>
        <taxon>Mammalia</taxon>
        <taxon>Eutheria</taxon>
        <taxon>Euarchontoglires</taxon>
        <taxon>Primates</taxon>
        <taxon>Haplorrhini</taxon>
        <taxon>Catarrhini</taxon>
        <taxon>Hominidae</taxon>
        <taxon>Pan</taxon>
    </lineage>
</organism>
<comment type="cofactor">
    <cofactor evidence="1">
        <name>Mg(2+)</name>
        <dbReference type="ChEBI" id="CHEBI:18420"/>
    </cofactor>
</comment>
<dbReference type="EMBL" id="AACZ04028118">
    <property type="status" value="NOT_ANNOTATED_CDS"/>
    <property type="molecule type" value="Genomic_DNA"/>
</dbReference>
<accession>A0A2I3SRG1</accession>
<evidence type="ECO:0000256" key="4">
    <source>
        <dbReference type="ARBA" id="ARBA00022490"/>
    </source>
</evidence>
<feature type="compositionally biased region" description="Polar residues" evidence="13">
    <location>
        <begin position="926"/>
        <end position="936"/>
    </location>
</feature>
<dbReference type="Gene3D" id="1.10.510.10">
    <property type="entry name" value="Transferase(Phosphotransferase) domain 1"/>
    <property type="match status" value="1"/>
</dbReference>
<dbReference type="InterPro" id="IPR011009">
    <property type="entry name" value="Kinase-like_dom_sf"/>
</dbReference>
<evidence type="ECO:0000256" key="11">
    <source>
        <dbReference type="ARBA" id="ARBA00047899"/>
    </source>
</evidence>
<feature type="compositionally biased region" description="Low complexity" evidence="13">
    <location>
        <begin position="125"/>
        <end position="153"/>
    </location>
</feature>
<keyword evidence="6" id="KW-0597">Phosphoprotein</keyword>
<evidence type="ECO:0000256" key="7">
    <source>
        <dbReference type="ARBA" id="ARBA00022679"/>
    </source>
</evidence>
<dbReference type="GeneTree" id="ENSGT00940000155474"/>
<feature type="region of interest" description="Disordered" evidence="13">
    <location>
        <begin position="1836"/>
        <end position="1908"/>
    </location>
</feature>
<evidence type="ECO:0000313" key="16">
    <source>
        <dbReference type="Proteomes" id="UP000002277"/>
    </source>
</evidence>
<dbReference type="EC" id="2.7.11.1" evidence="3"/>
<keyword evidence="8" id="KW-0547">Nucleotide-binding</keyword>
<feature type="compositionally biased region" description="Low complexity" evidence="13">
    <location>
        <begin position="709"/>
        <end position="778"/>
    </location>
</feature>
<feature type="domain" description="Protein kinase" evidence="14">
    <location>
        <begin position="221"/>
        <end position="479"/>
    </location>
</feature>
<feature type="compositionally biased region" description="Polar residues" evidence="13">
    <location>
        <begin position="637"/>
        <end position="689"/>
    </location>
</feature>
<dbReference type="PROSITE" id="PS00108">
    <property type="entry name" value="PROTEIN_KINASE_ST"/>
    <property type="match status" value="1"/>
</dbReference>
<feature type="compositionally biased region" description="Basic and acidic residues" evidence="13">
    <location>
        <begin position="1707"/>
        <end position="1723"/>
    </location>
</feature>
<keyword evidence="4" id="KW-0963">Cytoplasm</keyword>
<dbReference type="FunFam" id="3.10.20.90:FF:000007">
    <property type="entry name" value="Serine/threonine-protein kinase WNK1 isoform 1"/>
    <property type="match status" value="1"/>
</dbReference>
<feature type="region of interest" description="Disordered" evidence="13">
    <location>
        <begin position="1"/>
        <end position="81"/>
    </location>
</feature>
<dbReference type="GO" id="GO:0042592">
    <property type="term" value="P:homeostatic process"/>
    <property type="evidence" value="ECO:0007669"/>
    <property type="project" value="UniProtKB-ARBA"/>
</dbReference>
<evidence type="ECO:0000256" key="10">
    <source>
        <dbReference type="ARBA" id="ARBA00022840"/>
    </source>
</evidence>
<comment type="subcellular location">
    <subcellularLocation>
        <location evidence="2">Cytoplasm</location>
    </subcellularLocation>
</comment>
<feature type="region of interest" description="Disordered" evidence="13">
    <location>
        <begin position="573"/>
        <end position="778"/>
    </location>
</feature>
<comment type="catalytic activity">
    <reaction evidence="12">
        <text>L-seryl-[protein] + ATP = O-phospho-L-seryl-[protein] + ADP + H(+)</text>
        <dbReference type="Rhea" id="RHEA:17989"/>
        <dbReference type="Rhea" id="RHEA-COMP:9863"/>
        <dbReference type="Rhea" id="RHEA-COMP:11604"/>
        <dbReference type="ChEBI" id="CHEBI:15378"/>
        <dbReference type="ChEBI" id="CHEBI:29999"/>
        <dbReference type="ChEBI" id="CHEBI:30616"/>
        <dbReference type="ChEBI" id="CHEBI:83421"/>
        <dbReference type="ChEBI" id="CHEBI:456216"/>
        <dbReference type="EC" id="2.7.11.1"/>
    </reaction>
</comment>
<feature type="compositionally biased region" description="Low complexity" evidence="13">
    <location>
        <begin position="615"/>
        <end position="625"/>
    </location>
</feature>
<dbReference type="InterPro" id="IPR008271">
    <property type="entry name" value="Ser/Thr_kinase_AS"/>
</dbReference>
<evidence type="ECO:0000256" key="13">
    <source>
        <dbReference type="SAM" id="MobiDB-lite"/>
    </source>
</evidence>
<feature type="compositionally biased region" description="Basic and acidic residues" evidence="13">
    <location>
        <begin position="50"/>
        <end position="66"/>
    </location>
</feature>
<feature type="region of interest" description="Disordered" evidence="13">
    <location>
        <begin position="1064"/>
        <end position="1086"/>
    </location>
</feature>
<feature type="compositionally biased region" description="Polar residues" evidence="13">
    <location>
        <begin position="2014"/>
        <end position="2035"/>
    </location>
</feature>
<evidence type="ECO:0000313" key="15">
    <source>
        <dbReference type="Ensembl" id="ENSPTRP00000079122.1"/>
    </source>
</evidence>
<dbReference type="Gene3D" id="3.10.20.90">
    <property type="entry name" value="Phosphatidylinositol 3-kinase Catalytic Subunit, Chain A, domain 1"/>
    <property type="match status" value="2"/>
</dbReference>
<feature type="compositionally biased region" description="Polar residues" evidence="13">
    <location>
        <begin position="1077"/>
        <end position="1086"/>
    </location>
</feature>
<dbReference type="GO" id="GO:1902532">
    <property type="term" value="P:negative regulation of intracellular signal transduction"/>
    <property type="evidence" value="ECO:0007669"/>
    <property type="project" value="UniProtKB-ARBA"/>
</dbReference>
<dbReference type="GO" id="GO:0090263">
    <property type="term" value="P:positive regulation of canonical Wnt signaling pathway"/>
    <property type="evidence" value="ECO:0007669"/>
    <property type="project" value="UniProtKB-ARBA"/>
</dbReference>
<dbReference type="InterPro" id="IPR050588">
    <property type="entry name" value="WNK_Ser-Thr_kinase"/>
</dbReference>
<dbReference type="Pfam" id="PF00069">
    <property type="entry name" value="Pkinase"/>
    <property type="match status" value="1"/>
</dbReference>
<keyword evidence="7" id="KW-0808">Transferase</keyword>
<dbReference type="CDD" id="cd14030">
    <property type="entry name" value="STKc_WNK1"/>
    <property type="match status" value="1"/>
</dbReference>
<feature type="region of interest" description="Disordered" evidence="13">
    <location>
        <begin position="95"/>
        <end position="203"/>
    </location>
</feature>
<reference evidence="15 16" key="1">
    <citation type="journal article" date="2005" name="Nature">
        <title>Initial sequence of the chimpanzee genome and comparison with the human genome.</title>
        <authorList>
            <consortium name="Chimpanzee sequencing and analysis consortium"/>
        </authorList>
    </citation>
    <scope>NUCLEOTIDE SEQUENCE [LARGE SCALE GENOMIC DNA]</scope>
</reference>
<dbReference type="Ensembl" id="ENSPTRT00000102598.1">
    <property type="protein sequence ID" value="ENSPTRP00000079122.1"/>
    <property type="gene ID" value="ENSPTRG00000004513.6"/>
</dbReference>
<evidence type="ECO:0000256" key="9">
    <source>
        <dbReference type="ARBA" id="ARBA00022777"/>
    </source>
</evidence>
<dbReference type="InterPro" id="IPR000719">
    <property type="entry name" value="Prot_kinase_dom"/>
</dbReference>
<dbReference type="SUPFAM" id="SSF56112">
    <property type="entry name" value="Protein kinase-like (PK-like)"/>
    <property type="match status" value="1"/>
</dbReference>
<keyword evidence="16" id="KW-1185">Reference proteome</keyword>
<dbReference type="PROSITE" id="PS50011">
    <property type="entry name" value="PROTEIN_KINASE_DOM"/>
    <property type="match status" value="1"/>
</dbReference>
<feature type="compositionally biased region" description="Low complexity" evidence="13">
    <location>
        <begin position="1974"/>
        <end position="1984"/>
    </location>
</feature>
<feature type="compositionally biased region" description="Basic and acidic residues" evidence="13">
    <location>
        <begin position="573"/>
        <end position="588"/>
    </location>
</feature>
<feature type="region of interest" description="Disordered" evidence="13">
    <location>
        <begin position="1707"/>
        <end position="1787"/>
    </location>
</feature>
<name>A0A2I3SRG1_PANTR</name>
<feature type="compositionally biased region" description="Polar residues" evidence="13">
    <location>
        <begin position="871"/>
        <end position="887"/>
    </location>
</feature>
<feature type="compositionally biased region" description="Low complexity" evidence="13">
    <location>
        <begin position="1874"/>
        <end position="1901"/>
    </location>
</feature>
<keyword evidence="10" id="KW-0067">ATP-binding</keyword>
<gene>
    <name evidence="15 17" type="primary">WNK1</name>
</gene>
<comment type="catalytic activity">
    <reaction evidence="11">
        <text>L-threonyl-[protein] + ATP = O-phospho-L-threonyl-[protein] + ADP + H(+)</text>
        <dbReference type="Rhea" id="RHEA:46608"/>
        <dbReference type="Rhea" id="RHEA-COMP:11060"/>
        <dbReference type="Rhea" id="RHEA-COMP:11605"/>
        <dbReference type="ChEBI" id="CHEBI:15378"/>
        <dbReference type="ChEBI" id="CHEBI:30013"/>
        <dbReference type="ChEBI" id="CHEBI:30616"/>
        <dbReference type="ChEBI" id="CHEBI:61977"/>
        <dbReference type="ChEBI" id="CHEBI:456216"/>
        <dbReference type="EC" id="2.7.11.1"/>
    </reaction>
</comment>
<feature type="region of interest" description="Disordered" evidence="13">
    <location>
        <begin position="1940"/>
        <end position="2035"/>
    </location>
</feature>
<feature type="region of interest" description="Disordered" evidence="13">
    <location>
        <begin position="2170"/>
        <end position="2192"/>
    </location>
</feature>
<feature type="compositionally biased region" description="Low complexity" evidence="13">
    <location>
        <begin position="95"/>
        <end position="108"/>
    </location>
</feature>
<feature type="region of interest" description="Disordered" evidence="13">
    <location>
        <begin position="864"/>
        <end position="965"/>
    </location>
</feature>
<feature type="compositionally biased region" description="Polar residues" evidence="13">
    <location>
        <begin position="1985"/>
        <end position="2006"/>
    </location>
</feature>
<dbReference type="InterPro" id="IPR056865">
    <property type="entry name" value="CCTL2_WNK"/>
</dbReference>
<dbReference type="FunFam" id="1.10.510.10:FF:000006">
    <property type="entry name" value="Serine/threonine-protein kinase WNK1 isoform 2"/>
    <property type="match status" value="1"/>
</dbReference>
<feature type="compositionally biased region" description="Low complexity" evidence="13">
    <location>
        <begin position="1726"/>
        <end position="1744"/>
    </location>
</feature>
<feature type="compositionally biased region" description="Polar residues" evidence="13">
    <location>
        <begin position="593"/>
        <end position="614"/>
    </location>
</feature>
<feature type="compositionally biased region" description="Basic residues" evidence="13">
    <location>
        <begin position="1961"/>
        <end position="1973"/>
    </location>
</feature>
<dbReference type="GO" id="GO:0004674">
    <property type="term" value="F:protein serine/threonine kinase activity"/>
    <property type="evidence" value="ECO:0007669"/>
    <property type="project" value="UniProtKB-KW"/>
</dbReference>
<evidence type="ECO:0000259" key="14">
    <source>
        <dbReference type="PROSITE" id="PS50011"/>
    </source>
</evidence>
<dbReference type="Pfam" id="PF12202">
    <property type="entry name" value="OSR1_C"/>
    <property type="match status" value="1"/>
</dbReference>
<evidence type="ECO:0000256" key="2">
    <source>
        <dbReference type="ARBA" id="ARBA00004496"/>
    </source>
</evidence>
<evidence type="ECO:0000256" key="8">
    <source>
        <dbReference type="ARBA" id="ARBA00022741"/>
    </source>
</evidence>
<dbReference type="PANTHER" id="PTHR13902">
    <property type="entry name" value="SERINE/THREONINE-PROTEIN KINASE WNK WITH NO LYSINE -RELATED"/>
    <property type="match status" value="1"/>
</dbReference>
<reference evidence="15" key="2">
    <citation type="submission" date="2025-08" db="UniProtKB">
        <authorList>
            <consortium name="Ensembl"/>
        </authorList>
    </citation>
    <scope>IDENTIFICATION</scope>
</reference>
<dbReference type="FunFam" id="3.30.200.20:FF:000494">
    <property type="entry name" value="serine/threonine-protein kinase WNK2 isoform X2"/>
    <property type="match status" value="1"/>
</dbReference>
<evidence type="ECO:0000313" key="17">
    <source>
        <dbReference type="VGNC" id="VGNC:13495"/>
    </source>
</evidence>
<dbReference type="SMART" id="SM00220">
    <property type="entry name" value="S_TKc"/>
    <property type="match status" value="1"/>
</dbReference>
<dbReference type="FunFam" id="3.10.20.90:FF:000012">
    <property type="entry name" value="Serine/threonine-protein kinase WNK1 isoform 2"/>
    <property type="match status" value="1"/>
</dbReference>
<evidence type="ECO:0000256" key="3">
    <source>
        <dbReference type="ARBA" id="ARBA00012513"/>
    </source>
</evidence>